<dbReference type="OrthoDB" id="9801834at2"/>
<dbReference type="CDD" id="cd00610">
    <property type="entry name" value="OAT_like"/>
    <property type="match status" value="1"/>
</dbReference>
<dbReference type="STRING" id="337701.SAMN05444398_102243"/>
<dbReference type="EMBL" id="FRBR01000002">
    <property type="protein sequence ID" value="SHL39606.1"/>
    <property type="molecule type" value="Genomic_DNA"/>
</dbReference>
<dbReference type="InterPro" id="IPR015421">
    <property type="entry name" value="PyrdxlP-dep_Trfase_major"/>
</dbReference>
<dbReference type="PROSITE" id="PS00600">
    <property type="entry name" value="AA_TRANSFER_CLASS_3"/>
    <property type="match status" value="1"/>
</dbReference>
<name>A0A1M7AAD7_9RHOB</name>
<dbReference type="InterPro" id="IPR015422">
    <property type="entry name" value="PyrdxlP-dep_Trfase_small"/>
</dbReference>
<sequence length="442" mass="47707">MKTDSGMVNAFVEGETELDATTADMIRRRSELLGPAYRLFYERPLHLVRGEGVWLYDPEGEAYLDAYNNVTSIGHCRPEVVDAIADQAATLATNTRYIHEAILEYAERLLATMPDEIGHMMFTCTGSDANDLAVRIAQSYTGGTGIVVTETAYHGITQSVSEFSPSLGENVDLGPHVRTVPAPDSYRMGDGMAQGFGDAVAAAFADLKRHGIKPALFICDGIFASDGVFDGPAGFLAQAVAATHAAGALYIADEVQSGFGRTGDAMWGFQRHDVRPDIVTMGKPMGNGYPVAGVAVRPDVIEEFGRKARYFNTFGGNAVAVRAAAAVLDVIQKEDLVENARKVGIYMRERMRGLQTEFPRIGDVRGAGLFIGVEMVADLETKTPDAALATAIVNGLREEKVLISGCAKAANVLKIRPPLVFTRDNADHFLAALERVLERTLK</sequence>
<evidence type="ECO:0000313" key="5">
    <source>
        <dbReference type="EMBL" id="SHL39606.1"/>
    </source>
</evidence>
<comment type="similarity">
    <text evidence="2 4">Belongs to the class-III pyridoxal-phosphate-dependent aminotransferase family.</text>
</comment>
<keyword evidence="5" id="KW-0032">Aminotransferase</keyword>
<dbReference type="Gene3D" id="3.90.1150.10">
    <property type="entry name" value="Aspartate Aminotransferase, domain 1"/>
    <property type="match status" value="1"/>
</dbReference>
<keyword evidence="6" id="KW-1185">Reference proteome</keyword>
<evidence type="ECO:0000313" key="6">
    <source>
        <dbReference type="Proteomes" id="UP000183974"/>
    </source>
</evidence>
<dbReference type="GO" id="GO:0008483">
    <property type="term" value="F:transaminase activity"/>
    <property type="evidence" value="ECO:0007669"/>
    <property type="project" value="UniProtKB-KW"/>
</dbReference>
<dbReference type="SUPFAM" id="SSF53383">
    <property type="entry name" value="PLP-dependent transferases"/>
    <property type="match status" value="1"/>
</dbReference>
<dbReference type="Proteomes" id="UP000183974">
    <property type="component" value="Unassembled WGS sequence"/>
</dbReference>
<dbReference type="Pfam" id="PF00202">
    <property type="entry name" value="Aminotran_3"/>
    <property type="match status" value="1"/>
</dbReference>
<dbReference type="InterPro" id="IPR049704">
    <property type="entry name" value="Aminotrans_3_PPA_site"/>
</dbReference>
<dbReference type="PANTHER" id="PTHR45688:SF13">
    <property type="entry name" value="ALANINE--GLYOXYLATE AMINOTRANSFERASE 2-LIKE"/>
    <property type="match status" value="1"/>
</dbReference>
<protein>
    <submittedName>
        <fullName evidence="5">4-aminobutyrate aminotransferase</fullName>
    </submittedName>
</protein>
<evidence type="ECO:0000256" key="2">
    <source>
        <dbReference type="ARBA" id="ARBA00008954"/>
    </source>
</evidence>
<dbReference type="AlphaFoldDB" id="A0A1M7AAD7"/>
<dbReference type="PANTHER" id="PTHR45688">
    <property type="match status" value="1"/>
</dbReference>
<evidence type="ECO:0000256" key="3">
    <source>
        <dbReference type="ARBA" id="ARBA00022898"/>
    </source>
</evidence>
<dbReference type="GO" id="GO:0030170">
    <property type="term" value="F:pyridoxal phosphate binding"/>
    <property type="evidence" value="ECO:0007669"/>
    <property type="project" value="InterPro"/>
</dbReference>
<proteinExistence type="inferred from homology"/>
<gene>
    <name evidence="5" type="ORF">SAMN05444398_102243</name>
</gene>
<keyword evidence="3 4" id="KW-0663">Pyridoxal phosphate</keyword>
<reference evidence="5 6" key="1">
    <citation type="submission" date="2016-11" db="EMBL/GenBank/DDBJ databases">
        <authorList>
            <person name="Jaros S."/>
            <person name="Januszkiewicz K."/>
            <person name="Wedrychowicz H."/>
        </authorList>
    </citation>
    <scope>NUCLEOTIDE SEQUENCE [LARGE SCALE GENOMIC DNA]</scope>
    <source>
        <strain evidence="5 6">DSM 29589</strain>
    </source>
</reference>
<organism evidence="5 6">
    <name type="scientific">Roseovarius pacificus</name>
    <dbReference type="NCBI Taxonomy" id="337701"/>
    <lineage>
        <taxon>Bacteria</taxon>
        <taxon>Pseudomonadati</taxon>
        <taxon>Pseudomonadota</taxon>
        <taxon>Alphaproteobacteria</taxon>
        <taxon>Rhodobacterales</taxon>
        <taxon>Roseobacteraceae</taxon>
        <taxon>Roseovarius</taxon>
    </lineage>
</organism>
<dbReference type="InterPro" id="IPR005814">
    <property type="entry name" value="Aminotrans_3"/>
</dbReference>
<evidence type="ECO:0000256" key="4">
    <source>
        <dbReference type="RuleBase" id="RU003560"/>
    </source>
</evidence>
<keyword evidence="5" id="KW-0808">Transferase</keyword>
<dbReference type="PIRSF" id="PIRSF000521">
    <property type="entry name" value="Transaminase_4ab_Lys_Orn"/>
    <property type="match status" value="1"/>
</dbReference>
<comment type="cofactor">
    <cofactor evidence="1">
        <name>pyridoxal 5'-phosphate</name>
        <dbReference type="ChEBI" id="CHEBI:597326"/>
    </cofactor>
</comment>
<evidence type="ECO:0000256" key="1">
    <source>
        <dbReference type="ARBA" id="ARBA00001933"/>
    </source>
</evidence>
<dbReference type="Gene3D" id="3.40.640.10">
    <property type="entry name" value="Type I PLP-dependent aspartate aminotransferase-like (Major domain)"/>
    <property type="match status" value="1"/>
</dbReference>
<accession>A0A1M7AAD7</accession>
<dbReference type="RefSeq" id="WP_073033940.1">
    <property type="nucleotide sequence ID" value="NZ_BMLR01000002.1"/>
</dbReference>
<dbReference type="InterPro" id="IPR015424">
    <property type="entry name" value="PyrdxlP-dep_Trfase"/>
</dbReference>